<sequence length="100" mass="11071">MGKVDIRTALSEGLTEKTDKARGEAESLLEELFGQFNVLEKQQKMVTEALQRYVDGVYADVYDVALHAGAELGDIRGYKMAMEEAEDVAAKMLVTTLINK</sequence>
<gene>
    <name evidence="1" type="ORF">SAMN05660648_00515</name>
</gene>
<dbReference type="OrthoDB" id="9991154at2"/>
<evidence type="ECO:0000313" key="1">
    <source>
        <dbReference type="EMBL" id="SDZ77415.1"/>
    </source>
</evidence>
<organism evidence="1 2">
    <name type="scientific">Selenomonas ruminantium</name>
    <dbReference type="NCBI Taxonomy" id="971"/>
    <lineage>
        <taxon>Bacteria</taxon>
        <taxon>Bacillati</taxon>
        <taxon>Bacillota</taxon>
        <taxon>Negativicutes</taxon>
        <taxon>Selenomonadales</taxon>
        <taxon>Selenomonadaceae</taxon>
        <taxon>Selenomonas</taxon>
    </lineage>
</organism>
<dbReference type="Proteomes" id="UP000183469">
    <property type="component" value="Unassembled WGS sequence"/>
</dbReference>
<name>A0A1H3VRG5_SELRU</name>
<protein>
    <submittedName>
        <fullName evidence="1">Uncharacterized protein</fullName>
    </submittedName>
</protein>
<evidence type="ECO:0000313" key="2">
    <source>
        <dbReference type="Proteomes" id="UP000183469"/>
    </source>
</evidence>
<dbReference type="AlphaFoldDB" id="A0A1H3VRG5"/>
<reference evidence="1 2" key="1">
    <citation type="submission" date="2016-10" db="EMBL/GenBank/DDBJ databases">
        <authorList>
            <person name="de Groot N.N."/>
        </authorList>
    </citation>
    <scope>NUCLEOTIDE SEQUENCE [LARGE SCALE GENOMIC DNA]</scope>
    <source>
        <strain evidence="1 2">DSM 2872</strain>
    </source>
</reference>
<dbReference type="RefSeq" id="WP_074670664.1">
    <property type="nucleotide sequence ID" value="NZ_FNQG01000002.1"/>
</dbReference>
<dbReference type="EMBL" id="FNQG01000002">
    <property type="protein sequence ID" value="SDZ77415.1"/>
    <property type="molecule type" value="Genomic_DNA"/>
</dbReference>
<proteinExistence type="predicted"/>
<accession>A0A1H3VRG5</accession>